<keyword evidence="4 6" id="KW-0964">Secreted</keyword>
<comment type="subcellular location">
    <subcellularLocation>
        <location evidence="1 6">Secreted</location>
    </subcellularLocation>
</comment>
<gene>
    <name evidence="7" type="ORF">LSALG_LOCUS24824</name>
</gene>
<feature type="signal peptide" evidence="6">
    <location>
        <begin position="1"/>
        <end position="21"/>
    </location>
</feature>
<dbReference type="GO" id="GO:0060320">
    <property type="term" value="P:rejection of self pollen"/>
    <property type="evidence" value="ECO:0007669"/>
    <property type="project" value="UniProtKB-KW"/>
</dbReference>
<evidence type="ECO:0000313" key="7">
    <source>
        <dbReference type="EMBL" id="CAI9285351.1"/>
    </source>
</evidence>
<dbReference type="InterPro" id="IPR010264">
    <property type="entry name" value="Self-incomp_S1"/>
</dbReference>
<dbReference type="GO" id="GO:0005576">
    <property type="term" value="C:extracellular region"/>
    <property type="evidence" value="ECO:0007669"/>
    <property type="project" value="UniProtKB-SubCell"/>
</dbReference>
<evidence type="ECO:0000256" key="4">
    <source>
        <dbReference type="ARBA" id="ARBA00022525"/>
    </source>
</evidence>
<protein>
    <recommendedName>
        <fullName evidence="6">S-protein homolog</fullName>
    </recommendedName>
</protein>
<evidence type="ECO:0000256" key="6">
    <source>
        <dbReference type="RuleBase" id="RU367044"/>
    </source>
</evidence>
<dbReference type="Proteomes" id="UP001177003">
    <property type="component" value="Chromosome 5"/>
</dbReference>
<keyword evidence="3 6" id="KW-0713">Self-incompatibility</keyword>
<evidence type="ECO:0000256" key="5">
    <source>
        <dbReference type="ARBA" id="ARBA00022729"/>
    </source>
</evidence>
<dbReference type="Pfam" id="PF05938">
    <property type="entry name" value="Self-incomp_S1"/>
    <property type="match status" value="1"/>
</dbReference>
<evidence type="ECO:0000256" key="3">
    <source>
        <dbReference type="ARBA" id="ARBA00022471"/>
    </source>
</evidence>
<accession>A0AA35Z3Q7</accession>
<comment type="similarity">
    <text evidence="2 6">Belongs to the plant self-incompatibility (S1) protein family.</text>
</comment>
<dbReference type="PANTHER" id="PTHR31232:SF172">
    <property type="entry name" value="S-PROTEIN HOMOLOG"/>
    <property type="match status" value="1"/>
</dbReference>
<name>A0AA35Z3Q7_LACSI</name>
<feature type="chain" id="PRO_5041490396" description="S-protein homolog" evidence="6">
    <location>
        <begin position="22"/>
        <end position="139"/>
    </location>
</feature>
<evidence type="ECO:0000256" key="2">
    <source>
        <dbReference type="ARBA" id="ARBA00005581"/>
    </source>
</evidence>
<dbReference type="EMBL" id="OX465081">
    <property type="protein sequence ID" value="CAI9285351.1"/>
    <property type="molecule type" value="Genomic_DNA"/>
</dbReference>
<organism evidence="7 8">
    <name type="scientific">Lactuca saligna</name>
    <name type="common">Willowleaf lettuce</name>
    <dbReference type="NCBI Taxonomy" id="75948"/>
    <lineage>
        <taxon>Eukaryota</taxon>
        <taxon>Viridiplantae</taxon>
        <taxon>Streptophyta</taxon>
        <taxon>Embryophyta</taxon>
        <taxon>Tracheophyta</taxon>
        <taxon>Spermatophyta</taxon>
        <taxon>Magnoliopsida</taxon>
        <taxon>eudicotyledons</taxon>
        <taxon>Gunneridae</taxon>
        <taxon>Pentapetalae</taxon>
        <taxon>asterids</taxon>
        <taxon>campanulids</taxon>
        <taxon>Asterales</taxon>
        <taxon>Asteraceae</taxon>
        <taxon>Cichorioideae</taxon>
        <taxon>Cichorieae</taxon>
        <taxon>Lactucinae</taxon>
        <taxon>Lactuca</taxon>
    </lineage>
</organism>
<evidence type="ECO:0000256" key="1">
    <source>
        <dbReference type="ARBA" id="ARBA00004613"/>
    </source>
</evidence>
<dbReference type="PANTHER" id="PTHR31232">
    <property type="match status" value="1"/>
</dbReference>
<proteinExistence type="inferred from homology"/>
<evidence type="ECO:0000313" key="8">
    <source>
        <dbReference type="Proteomes" id="UP001177003"/>
    </source>
</evidence>
<sequence length="139" mass="15539">MRSSTMHNLFIFAILTYPIASTAFSCAFTPKWNISVISAVPNDLVFHIKSGDDDLGNHTIPFVGIYSWGFCEKAGGGTLFYAYFWWGSKFQSIDLFDGAIKKICYLGGDTQYCYWFVKPDGFYVNPYPSGGGTFIKGWG</sequence>
<keyword evidence="5 6" id="KW-0732">Signal</keyword>
<keyword evidence="8" id="KW-1185">Reference proteome</keyword>
<dbReference type="PROSITE" id="PS51257">
    <property type="entry name" value="PROKAR_LIPOPROTEIN"/>
    <property type="match status" value="1"/>
</dbReference>
<dbReference type="AlphaFoldDB" id="A0AA35Z3Q7"/>
<reference evidence="7" key="1">
    <citation type="submission" date="2023-04" db="EMBL/GenBank/DDBJ databases">
        <authorList>
            <person name="Vijverberg K."/>
            <person name="Xiong W."/>
            <person name="Schranz E."/>
        </authorList>
    </citation>
    <scope>NUCLEOTIDE SEQUENCE</scope>
</reference>